<reference evidence="30" key="1">
    <citation type="journal article" date="2014" name="BMC Genomics">
        <title>Characterizing the developmental transcriptome of the oriental fruit fly, Bactrocera dorsalis (Diptera: Tephritidae) through comparative genomic analysis with Drosophila melanogaster utilizing modENCODE datasets.</title>
        <authorList>
            <person name="Geib S.M."/>
            <person name="Calla B."/>
            <person name="Hall B."/>
            <person name="Hou S."/>
            <person name="Manoukis N.C."/>
        </authorList>
    </citation>
    <scope>NUCLEOTIDE SEQUENCE</scope>
    <source>
        <strain evidence="30">Punador</strain>
    </source>
</reference>
<comment type="cofactor">
    <cofactor evidence="24">
        <name>Zn(2+)</name>
        <dbReference type="ChEBI" id="CHEBI:29105"/>
    </cofactor>
    <text evidence="24">Binds 1 zinc ion per subunit.</text>
</comment>
<evidence type="ECO:0000256" key="19">
    <source>
        <dbReference type="ARBA" id="ARBA00023136"/>
    </source>
</evidence>
<keyword evidence="15" id="KW-0106">Calcium</keyword>
<dbReference type="InterPro" id="IPR001930">
    <property type="entry name" value="Peptidase_M1"/>
</dbReference>
<evidence type="ECO:0000259" key="28">
    <source>
        <dbReference type="Pfam" id="PF11838"/>
    </source>
</evidence>
<dbReference type="GO" id="GO:0042277">
    <property type="term" value="F:peptide binding"/>
    <property type="evidence" value="ECO:0007669"/>
    <property type="project" value="TreeGrafter"/>
</dbReference>
<evidence type="ECO:0000256" key="14">
    <source>
        <dbReference type="ARBA" id="ARBA00022833"/>
    </source>
</evidence>
<keyword evidence="7 30" id="KW-0031">Aminopeptidase</keyword>
<evidence type="ECO:0000256" key="7">
    <source>
        <dbReference type="ARBA" id="ARBA00022438"/>
    </source>
</evidence>
<dbReference type="EMBL" id="GAKP01016800">
    <property type="protein sequence ID" value="JAC42152.1"/>
    <property type="molecule type" value="Transcribed_RNA"/>
</dbReference>
<keyword evidence="13" id="KW-0378">Hydrolase</keyword>
<evidence type="ECO:0000256" key="12">
    <source>
        <dbReference type="ARBA" id="ARBA00022723"/>
    </source>
</evidence>
<evidence type="ECO:0000256" key="5">
    <source>
        <dbReference type="ARBA" id="ARBA00011748"/>
    </source>
</evidence>
<accession>A0A034VI37</accession>
<feature type="site" description="Transition state stabilizer" evidence="25">
    <location>
        <position position="545"/>
    </location>
</feature>
<evidence type="ECO:0000256" key="13">
    <source>
        <dbReference type="ARBA" id="ARBA00022801"/>
    </source>
</evidence>
<evidence type="ECO:0000256" key="21">
    <source>
        <dbReference type="ARBA" id="ARBA00023180"/>
    </source>
</evidence>
<keyword evidence="21" id="KW-0325">Glycoprotein</keyword>
<dbReference type="FunFam" id="2.60.40.1910:FF:000003">
    <property type="entry name" value="Aminopeptidase"/>
    <property type="match status" value="1"/>
</dbReference>
<dbReference type="GO" id="GO:0005886">
    <property type="term" value="C:plasma membrane"/>
    <property type="evidence" value="ECO:0007669"/>
    <property type="project" value="UniProtKB-SubCell"/>
</dbReference>
<dbReference type="PRINTS" id="PR00756">
    <property type="entry name" value="ALADIPTASE"/>
</dbReference>
<keyword evidence="16" id="KW-0735">Signal-anchor</keyword>
<dbReference type="FunFam" id="1.10.390.10:FF:000016">
    <property type="entry name" value="Glutamyl aminopeptidase"/>
    <property type="match status" value="1"/>
</dbReference>
<gene>
    <name evidence="30" type="primary">AMPE</name>
</gene>
<evidence type="ECO:0000259" key="29">
    <source>
        <dbReference type="Pfam" id="PF17900"/>
    </source>
</evidence>
<evidence type="ECO:0000256" key="18">
    <source>
        <dbReference type="ARBA" id="ARBA00023049"/>
    </source>
</evidence>
<keyword evidence="17 26" id="KW-1133">Transmembrane helix</keyword>
<comment type="subcellular location">
    <subcellularLocation>
        <location evidence="3">Cell membrane</location>
        <topology evidence="3">Lipid-anchor</topology>
        <topology evidence="3">GPI-anchor</topology>
    </subcellularLocation>
    <subcellularLocation>
        <location evidence="2">Cell membrane</location>
        <topology evidence="2">Single-pass type II membrane protein</topology>
    </subcellularLocation>
</comment>
<dbReference type="InterPro" id="IPR042097">
    <property type="entry name" value="Aminopeptidase_N-like_N_sf"/>
</dbReference>
<dbReference type="InterPro" id="IPR050344">
    <property type="entry name" value="Peptidase_M1_aminopeptidases"/>
</dbReference>
<dbReference type="GO" id="GO:0004230">
    <property type="term" value="F:glutamyl aminopeptidase activity"/>
    <property type="evidence" value="ECO:0007669"/>
    <property type="project" value="UniProtKB-EC"/>
</dbReference>
<proteinExistence type="inferred from homology"/>
<dbReference type="Gene3D" id="2.60.40.1730">
    <property type="entry name" value="tricorn interacting facor f3 domain"/>
    <property type="match status" value="1"/>
</dbReference>
<dbReference type="SUPFAM" id="SSF63737">
    <property type="entry name" value="Leukotriene A4 hydrolase N-terminal domain"/>
    <property type="match status" value="1"/>
</dbReference>
<dbReference type="GO" id="GO:0098552">
    <property type="term" value="C:side of membrane"/>
    <property type="evidence" value="ECO:0007669"/>
    <property type="project" value="UniProtKB-KW"/>
</dbReference>
<dbReference type="GO" id="GO:0005615">
    <property type="term" value="C:extracellular space"/>
    <property type="evidence" value="ECO:0007669"/>
    <property type="project" value="TreeGrafter"/>
</dbReference>
<dbReference type="InterPro" id="IPR014782">
    <property type="entry name" value="Peptidase_M1_dom"/>
</dbReference>
<evidence type="ECO:0000256" key="4">
    <source>
        <dbReference type="ARBA" id="ARBA00010136"/>
    </source>
</evidence>
<evidence type="ECO:0000256" key="1">
    <source>
        <dbReference type="ARBA" id="ARBA00001703"/>
    </source>
</evidence>
<evidence type="ECO:0000256" key="20">
    <source>
        <dbReference type="ARBA" id="ARBA00023157"/>
    </source>
</evidence>
<dbReference type="CDD" id="cd09601">
    <property type="entry name" value="M1_APN-Q_like"/>
    <property type="match status" value="1"/>
</dbReference>
<feature type="domain" description="ERAP1-like C-terminal" evidence="28">
    <location>
        <begin position="686"/>
        <end position="1004"/>
    </location>
</feature>
<dbReference type="GO" id="GO:0006508">
    <property type="term" value="P:proteolysis"/>
    <property type="evidence" value="ECO:0007669"/>
    <property type="project" value="UniProtKB-KW"/>
</dbReference>
<dbReference type="InterPro" id="IPR027268">
    <property type="entry name" value="Peptidase_M4/M1_CTD_sf"/>
</dbReference>
<keyword evidence="20" id="KW-1015">Disulfide bond</keyword>
<dbReference type="Gene3D" id="2.60.40.1910">
    <property type="match status" value="1"/>
</dbReference>
<feature type="domain" description="Peptidase M1 membrane alanine aminopeptidase" evidence="27">
    <location>
        <begin position="387"/>
        <end position="605"/>
    </location>
</feature>
<dbReference type="InterPro" id="IPR045357">
    <property type="entry name" value="Aminopeptidase_N-like_N"/>
</dbReference>
<evidence type="ECO:0000256" key="8">
    <source>
        <dbReference type="ARBA" id="ARBA00022475"/>
    </source>
</evidence>
<evidence type="ECO:0000313" key="30">
    <source>
        <dbReference type="EMBL" id="JAC42154.1"/>
    </source>
</evidence>
<dbReference type="PANTHER" id="PTHR11533:SF276">
    <property type="entry name" value="GLUTAMYL AMINOPEPTIDASE"/>
    <property type="match status" value="1"/>
</dbReference>
<dbReference type="EMBL" id="GAKP01016801">
    <property type="protein sequence ID" value="JAC42151.1"/>
    <property type="molecule type" value="Transcribed_RNA"/>
</dbReference>
<evidence type="ECO:0000256" key="22">
    <source>
        <dbReference type="ARBA" id="ARBA00023288"/>
    </source>
</evidence>
<dbReference type="Pfam" id="PF01433">
    <property type="entry name" value="Peptidase_M1"/>
    <property type="match status" value="1"/>
</dbReference>
<feature type="active site" description="Proton acceptor" evidence="23">
    <location>
        <position position="460"/>
    </location>
</feature>
<dbReference type="AlphaFoldDB" id="A0A034VI37"/>
<keyword evidence="8" id="KW-1003">Cell membrane</keyword>
<keyword evidence="9" id="KW-0336">GPI-anchor</keyword>
<keyword evidence="11 26" id="KW-0812">Transmembrane</keyword>
<evidence type="ECO:0000256" key="2">
    <source>
        <dbReference type="ARBA" id="ARBA00004401"/>
    </source>
</evidence>
<dbReference type="GO" id="GO:0070006">
    <property type="term" value="F:metalloaminopeptidase activity"/>
    <property type="evidence" value="ECO:0007669"/>
    <property type="project" value="TreeGrafter"/>
</dbReference>
<keyword evidence="19 26" id="KW-0472">Membrane</keyword>
<comment type="similarity">
    <text evidence="4">Belongs to the peptidase M1 family.</text>
</comment>
<dbReference type="Pfam" id="PF11838">
    <property type="entry name" value="ERAP1_C"/>
    <property type="match status" value="1"/>
</dbReference>
<name>A0A034VI37_BACDO</name>
<evidence type="ECO:0000256" key="6">
    <source>
        <dbReference type="ARBA" id="ARBA00012567"/>
    </source>
</evidence>
<keyword evidence="14 24" id="KW-0862">Zinc</keyword>
<feature type="binding site" evidence="24">
    <location>
        <position position="482"/>
    </location>
    <ligand>
        <name>Zn(2+)</name>
        <dbReference type="ChEBI" id="CHEBI:29105"/>
        <note>catalytic</note>
    </ligand>
</feature>
<dbReference type="Gene3D" id="1.10.390.10">
    <property type="entry name" value="Neutral Protease Domain 2"/>
    <property type="match status" value="1"/>
</dbReference>
<evidence type="ECO:0000256" key="26">
    <source>
        <dbReference type="SAM" id="Phobius"/>
    </source>
</evidence>
<dbReference type="FunFam" id="1.25.50.20:FF:000001">
    <property type="entry name" value="Aminopeptidase"/>
    <property type="match status" value="1"/>
</dbReference>
<dbReference type="MEROPS" id="M01.A12"/>
<dbReference type="GO" id="GO:0043171">
    <property type="term" value="P:peptide catabolic process"/>
    <property type="evidence" value="ECO:0007669"/>
    <property type="project" value="TreeGrafter"/>
</dbReference>
<dbReference type="Pfam" id="PF17900">
    <property type="entry name" value="Peptidase_M1_N"/>
    <property type="match status" value="1"/>
</dbReference>
<dbReference type="InterPro" id="IPR024571">
    <property type="entry name" value="ERAP1-like_C_dom"/>
</dbReference>
<dbReference type="FunFam" id="2.60.40.1730:FF:000001">
    <property type="entry name" value="Leucyl-cystinyl aminopeptidase"/>
    <property type="match status" value="1"/>
</dbReference>
<keyword evidence="12 24" id="KW-0479">Metal-binding</keyword>
<evidence type="ECO:0000256" key="9">
    <source>
        <dbReference type="ARBA" id="ARBA00022622"/>
    </source>
</evidence>
<dbReference type="GO" id="GO:0005737">
    <property type="term" value="C:cytoplasm"/>
    <property type="evidence" value="ECO:0007669"/>
    <property type="project" value="TreeGrafter"/>
</dbReference>
<evidence type="ECO:0000256" key="16">
    <source>
        <dbReference type="ARBA" id="ARBA00022968"/>
    </source>
</evidence>
<dbReference type="EC" id="3.4.11.7" evidence="6"/>
<evidence type="ECO:0000256" key="23">
    <source>
        <dbReference type="PIRSR" id="PIRSR634016-1"/>
    </source>
</evidence>
<keyword evidence="22" id="KW-0449">Lipoprotein</keyword>
<keyword evidence="18" id="KW-0482">Metalloprotease</keyword>
<comment type="subunit">
    <text evidence="5">Homodimer; disulfide-linked.</text>
</comment>
<evidence type="ECO:0000256" key="11">
    <source>
        <dbReference type="ARBA" id="ARBA00022692"/>
    </source>
</evidence>
<dbReference type="PANTHER" id="PTHR11533">
    <property type="entry name" value="PROTEASE M1 ZINC METALLOPROTEASE"/>
    <property type="match status" value="1"/>
</dbReference>
<sequence length="1045" mass="118711">MYPQSKVPPVRPRSSLSTDDHHYRIRDCDARHVRKKPNNAFITLVGFCLVLFVLCAFLLGALIYVGRNIVNAPAYTSAAVATPAAGEYLTNEQLISPANLSILRIRTTTDYSTSSATRPTSNNNMKSATLAIEPAIAAASKVLQKLSFRLPKEIKPHQYKLLLQPDLVNKTYQGSITIKLEVLKPISYIPVHAKTLNVTTEEVVQLGEADAPLNKLTPTLTFAHPALEYWVTEFTDPLQVGNYSLRLAFNGSLTDRIVGFYASSYLDTKTNQRRWIATTKFEPTYARTAFPCFDEPALKASFIITVVRPTNGGYHALSNMPVQSEEVNGDLTEVTFEQSVPMSTYLACMIVSDFASQSKTVNGTLSGAQDFEMRVFATSNQIEKVSYALETGVGITEYYIDYFKVTYPLPKLDMAAIPDFVSGAMEHWGLVTYRETALLYDPTISSSANKQRVATVVAHELAHMWFGNLVTMKWWNDLWLNEGFASYIEYKGVNKVHPEWAMLDQFIVADLHDVLELDATLASHPIVQTVESPAQITELFDSITYSKGASVIRMLEDLVGEEKFRNATTNYLTKFYYANAETDDFLTEIEAFEYDFDVKLIMQTWTEQMGLPVVEVKKDGNTYTLTQKRFLANPEDYSADFEVSKFNYHWSIPITYFTSENAEVSRTIFNYNDNEVKITLTNAVDWIKINKNQVGYYRVNYAPEQWQELTNALINARGQFSNADRAHLINDVFSLADAAQLEYSIALNLSLYLENELDYVPWSVASARLSDIRSLLYYTDSYRDFVVFGRKLLAQAYENVAWNVSDDHLDNLARVKILSLAGRFDYQPMLTEAATRFTEWLSNPSVRPDPDTRTIVYYYGMQSVGNENSWNQVWELFINESDAQEKVKLMEALAAVNSPWILQRYINLAWNESYVRGQDYFTCLTYISNNRIGQSLVWDYVRENWPRLVERFGINERYLGRLIPSITARFVTQTKLEEMEAFFAKYPEAGAGTAARKQALETVKFNIKWLQQNKAQITQWLAEQKAADASATTESSTTTTEATRI</sequence>
<feature type="binding site" evidence="24">
    <location>
        <position position="459"/>
    </location>
    <ligand>
        <name>Zn(2+)</name>
        <dbReference type="ChEBI" id="CHEBI:29105"/>
        <note>catalytic</note>
    </ligand>
</feature>
<organism evidence="30">
    <name type="scientific">Bactrocera dorsalis</name>
    <name type="common">Oriental fruit fly</name>
    <name type="synonym">Dacus dorsalis</name>
    <dbReference type="NCBI Taxonomy" id="27457"/>
    <lineage>
        <taxon>Eukaryota</taxon>
        <taxon>Metazoa</taxon>
        <taxon>Ecdysozoa</taxon>
        <taxon>Arthropoda</taxon>
        <taxon>Hexapoda</taxon>
        <taxon>Insecta</taxon>
        <taxon>Pterygota</taxon>
        <taxon>Neoptera</taxon>
        <taxon>Endopterygota</taxon>
        <taxon>Diptera</taxon>
        <taxon>Brachycera</taxon>
        <taxon>Muscomorpha</taxon>
        <taxon>Tephritoidea</taxon>
        <taxon>Tephritidae</taxon>
        <taxon>Bactrocera</taxon>
        <taxon>Bactrocera</taxon>
    </lineage>
</organism>
<evidence type="ECO:0000256" key="17">
    <source>
        <dbReference type="ARBA" id="ARBA00022989"/>
    </source>
</evidence>
<feature type="transmembrane region" description="Helical" evidence="26">
    <location>
        <begin position="41"/>
        <end position="65"/>
    </location>
</feature>
<comment type="catalytic activity">
    <reaction evidence="1">
        <text>Release of N-terminal glutamate (and to a lesser extent aspartate) from a peptide.</text>
        <dbReference type="EC" id="3.4.11.7"/>
    </reaction>
</comment>
<dbReference type="InterPro" id="IPR034016">
    <property type="entry name" value="M1_APN-typ"/>
</dbReference>
<feature type="domain" description="Aminopeptidase N-like N-terminal" evidence="29">
    <location>
        <begin position="155"/>
        <end position="346"/>
    </location>
</feature>
<evidence type="ECO:0000256" key="15">
    <source>
        <dbReference type="ARBA" id="ARBA00022837"/>
    </source>
</evidence>
<evidence type="ECO:0000259" key="27">
    <source>
        <dbReference type="Pfam" id="PF01433"/>
    </source>
</evidence>
<feature type="binding site" evidence="24">
    <location>
        <position position="463"/>
    </location>
    <ligand>
        <name>Zn(2+)</name>
        <dbReference type="ChEBI" id="CHEBI:29105"/>
        <note>catalytic</note>
    </ligand>
</feature>
<dbReference type="EMBL" id="GAKP01016798">
    <property type="protein sequence ID" value="JAC42154.1"/>
    <property type="molecule type" value="Transcribed_RNA"/>
</dbReference>
<protein>
    <recommendedName>
        <fullName evidence="6">glutamyl aminopeptidase</fullName>
        <ecNumber evidence="6">3.4.11.7</ecNumber>
    </recommendedName>
</protein>
<dbReference type="SUPFAM" id="SSF55486">
    <property type="entry name" value="Metalloproteases ('zincins'), catalytic domain"/>
    <property type="match status" value="1"/>
</dbReference>
<evidence type="ECO:0000256" key="25">
    <source>
        <dbReference type="PIRSR" id="PIRSR634016-4"/>
    </source>
</evidence>
<evidence type="ECO:0000256" key="3">
    <source>
        <dbReference type="ARBA" id="ARBA00004609"/>
    </source>
</evidence>
<dbReference type="OrthoDB" id="510539at2759"/>
<dbReference type="Gene3D" id="1.25.50.20">
    <property type="match status" value="1"/>
</dbReference>
<evidence type="ECO:0000256" key="10">
    <source>
        <dbReference type="ARBA" id="ARBA00022670"/>
    </source>
</evidence>
<evidence type="ECO:0000256" key="24">
    <source>
        <dbReference type="PIRSR" id="PIRSR634016-3"/>
    </source>
</evidence>
<dbReference type="GO" id="GO:0008270">
    <property type="term" value="F:zinc ion binding"/>
    <property type="evidence" value="ECO:0007669"/>
    <property type="project" value="InterPro"/>
</dbReference>
<keyword evidence="10" id="KW-0645">Protease</keyword>